<reference evidence="6" key="1">
    <citation type="submission" date="2022-08" db="EMBL/GenBank/DDBJ databases">
        <title>Nisaea acidiphila sp. nov., isolated from a marine algal debris and emended description of the genus Nisaea Urios et al. 2008.</title>
        <authorList>
            <person name="Kwon K."/>
        </authorList>
    </citation>
    <scope>NUCLEOTIDE SEQUENCE</scope>
    <source>
        <strain evidence="6">MEBiC11861</strain>
    </source>
</reference>
<dbReference type="InterPro" id="IPR005119">
    <property type="entry name" value="LysR_subst-bd"/>
</dbReference>
<dbReference type="InterPro" id="IPR058163">
    <property type="entry name" value="LysR-type_TF_proteobact-type"/>
</dbReference>
<evidence type="ECO:0000256" key="3">
    <source>
        <dbReference type="ARBA" id="ARBA00023125"/>
    </source>
</evidence>
<dbReference type="PROSITE" id="PS50931">
    <property type="entry name" value="HTH_LYSR"/>
    <property type="match status" value="1"/>
</dbReference>
<dbReference type="Pfam" id="PF03466">
    <property type="entry name" value="LysR_substrate"/>
    <property type="match status" value="1"/>
</dbReference>
<evidence type="ECO:0000313" key="6">
    <source>
        <dbReference type="EMBL" id="UUX50979.1"/>
    </source>
</evidence>
<dbReference type="AlphaFoldDB" id="A0A9J7ATG1"/>
<proteinExistence type="inferred from homology"/>
<keyword evidence="2" id="KW-0805">Transcription regulation</keyword>
<dbReference type="FunFam" id="1.10.10.10:FF:000001">
    <property type="entry name" value="LysR family transcriptional regulator"/>
    <property type="match status" value="1"/>
</dbReference>
<dbReference type="PANTHER" id="PTHR30537">
    <property type="entry name" value="HTH-TYPE TRANSCRIPTIONAL REGULATOR"/>
    <property type="match status" value="1"/>
</dbReference>
<keyword evidence="7" id="KW-1185">Reference proteome</keyword>
<evidence type="ECO:0000256" key="4">
    <source>
        <dbReference type="ARBA" id="ARBA00023163"/>
    </source>
</evidence>
<dbReference type="SUPFAM" id="SSF46785">
    <property type="entry name" value="Winged helix' DNA-binding domain"/>
    <property type="match status" value="1"/>
</dbReference>
<accession>A0A9J7ATG1</accession>
<dbReference type="Proteomes" id="UP001060336">
    <property type="component" value="Chromosome"/>
</dbReference>
<evidence type="ECO:0000259" key="5">
    <source>
        <dbReference type="PROSITE" id="PS50931"/>
    </source>
</evidence>
<dbReference type="GO" id="GO:0006351">
    <property type="term" value="P:DNA-templated transcription"/>
    <property type="evidence" value="ECO:0007669"/>
    <property type="project" value="TreeGrafter"/>
</dbReference>
<protein>
    <submittedName>
        <fullName evidence="6">LysR family transcriptional regulator</fullName>
    </submittedName>
</protein>
<dbReference type="EMBL" id="CP102480">
    <property type="protein sequence ID" value="UUX50979.1"/>
    <property type="molecule type" value="Genomic_DNA"/>
</dbReference>
<dbReference type="InterPro" id="IPR036388">
    <property type="entry name" value="WH-like_DNA-bd_sf"/>
</dbReference>
<evidence type="ECO:0000313" key="7">
    <source>
        <dbReference type="Proteomes" id="UP001060336"/>
    </source>
</evidence>
<dbReference type="GO" id="GO:0043565">
    <property type="term" value="F:sequence-specific DNA binding"/>
    <property type="evidence" value="ECO:0007669"/>
    <property type="project" value="TreeGrafter"/>
</dbReference>
<evidence type="ECO:0000256" key="1">
    <source>
        <dbReference type="ARBA" id="ARBA00009437"/>
    </source>
</evidence>
<dbReference type="KEGG" id="naci:NUH88_04630"/>
<dbReference type="SUPFAM" id="SSF53850">
    <property type="entry name" value="Periplasmic binding protein-like II"/>
    <property type="match status" value="1"/>
</dbReference>
<evidence type="ECO:0000256" key="2">
    <source>
        <dbReference type="ARBA" id="ARBA00023015"/>
    </source>
</evidence>
<dbReference type="InterPro" id="IPR000847">
    <property type="entry name" value="LysR_HTH_N"/>
</dbReference>
<dbReference type="Pfam" id="PF00126">
    <property type="entry name" value="HTH_1"/>
    <property type="match status" value="1"/>
</dbReference>
<dbReference type="Gene3D" id="3.40.190.290">
    <property type="match status" value="1"/>
</dbReference>
<keyword evidence="3" id="KW-0238">DNA-binding</keyword>
<keyword evidence="4" id="KW-0804">Transcription</keyword>
<dbReference type="Gene3D" id="1.10.10.10">
    <property type="entry name" value="Winged helix-like DNA-binding domain superfamily/Winged helix DNA-binding domain"/>
    <property type="match status" value="1"/>
</dbReference>
<sequence length="301" mass="33130">MTDVTGGIEVFLEIVRSGSLSAAARALGVGAPAVSHRLKALERELGVELIARTTRSLDLTPAGRVLLDGAGPAFDEISAAVEQARTAGRATSGTLRLTVPWSAYKIVVAPVLAEFQAAYPEIRLEMSFDEALVDIVREGFHAGFRLGDRLADGMIATRLTPPLRAAYSASPAYLAAHGRPERPGDLLAHKCIRYRFVSTRRVADWLFSVDGRSVTVDPPAHLMFDDFRAVIEAARDGRGIGWSLRRVVEEELGDGRLETVLDTYTIEHPPFYIFYPEQHRRLELLRLFVDFLRTRSFGGVA</sequence>
<dbReference type="GO" id="GO:0003700">
    <property type="term" value="F:DNA-binding transcription factor activity"/>
    <property type="evidence" value="ECO:0007669"/>
    <property type="project" value="InterPro"/>
</dbReference>
<organism evidence="6 7">
    <name type="scientific">Nisaea acidiphila</name>
    <dbReference type="NCBI Taxonomy" id="1862145"/>
    <lineage>
        <taxon>Bacteria</taxon>
        <taxon>Pseudomonadati</taxon>
        <taxon>Pseudomonadota</taxon>
        <taxon>Alphaproteobacteria</taxon>
        <taxon>Rhodospirillales</taxon>
        <taxon>Thalassobaculaceae</taxon>
        <taxon>Nisaea</taxon>
    </lineage>
</organism>
<comment type="similarity">
    <text evidence="1">Belongs to the LysR transcriptional regulatory family.</text>
</comment>
<dbReference type="PRINTS" id="PR00039">
    <property type="entry name" value="HTHLYSR"/>
</dbReference>
<gene>
    <name evidence="6" type="ORF">NUH88_04630</name>
</gene>
<feature type="domain" description="HTH lysR-type" evidence="5">
    <location>
        <begin position="8"/>
        <end position="60"/>
    </location>
</feature>
<dbReference type="PANTHER" id="PTHR30537:SF1">
    <property type="entry name" value="HTH-TYPE TRANSCRIPTIONAL REGULATOR PGRR"/>
    <property type="match status" value="1"/>
</dbReference>
<name>A0A9J7ATG1_9PROT</name>
<dbReference type="RefSeq" id="WP_257770244.1">
    <property type="nucleotide sequence ID" value="NZ_CP102480.1"/>
</dbReference>
<dbReference type="InterPro" id="IPR036390">
    <property type="entry name" value="WH_DNA-bd_sf"/>
</dbReference>